<keyword evidence="3" id="KW-1185">Reference proteome</keyword>
<sequence>MELSCESDYDCDTFSNMNISVKCFNHCTCYFKENGTEVNCIPTNLKKPNEIPNCPCGVNTECKNEKCVCKNGFIKFKSTDKFSCIAKIVQIKKSCDLNEQCMRFDKNSACINDICQCKENFIHIEGDGCRSLAKNENACNEHSCGINQKCIKGSCVCNQNYIFQPNKTECIAYAMYNETCFDEIQCELGIGHGTKCVNNTCTCDENHTYALIDGKSVCQRHVNYKQECKKDTDCASYFDDPTMICEENKCVCNDEQLNGESVCMLFDNKSSSSNIIKTSFLSIIFALLLSFCYR</sequence>
<dbReference type="Pfam" id="PF01683">
    <property type="entry name" value="EB"/>
    <property type="match status" value="2"/>
</dbReference>
<evidence type="ECO:0000259" key="1">
    <source>
        <dbReference type="Pfam" id="PF01683"/>
    </source>
</evidence>
<dbReference type="PANTHER" id="PTHR39069">
    <property type="entry name" value="ECDYSONE-INDUCIBLE GENE E1, ISOFORM A"/>
    <property type="match status" value="1"/>
</dbReference>
<dbReference type="Proteomes" id="UP001107558">
    <property type="component" value="Chromosome 1"/>
</dbReference>
<dbReference type="PANTHER" id="PTHR39069:SF8">
    <property type="entry name" value="FI17111P1"/>
    <property type="match status" value="1"/>
</dbReference>
<feature type="domain" description="EB" evidence="1">
    <location>
        <begin position="83"/>
        <end position="129"/>
    </location>
</feature>
<dbReference type="OrthoDB" id="5912242at2759"/>
<feature type="domain" description="EB" evidence="1">
    <location>
        <begin position="167"/>
        <end position="208"/>
    </location>
</feature>
<evidence type="ECO:0000313" key="3">
    <source>
        <dbReference type="Proteomes" id="UP001107558"/>
    </source>
</evidence>
<protein>
    <recommendedName>
        <fullName evidence="1">EB domain-containing protein</fullName>
    </recommendedName>
</protein>
<evidence type="ECO:0000313" key="2">
    <source>
        <dbReference type="EMBL" id="KAG5680662.1"/>
    </source>
</evidence>
<name>A0A9J6CGD4_POLVA</name>
<proteinExistence type="predicted"/>
<accession>A0A9J6CGD4</accession>
<comment type="caution">
    <text evidence="2">The sequence shown here is derived from an EMBL/GenBank/DDBJ whole genome shotgun (WGS) entry which is preliminary data.</text>
</comment>
<reference evidence="2" key="1">
    <citation type="submission" date="2021-03" db="EMBL/GenBank/DDBJ databases">
        <title>Chromosome level genome of the anhydrobiotic midge Polypedilum vanderplanki.</title>
        <authorList>
            <person name="Yoshida Y."/>
            <person name="Kikawada T."/>
            <person name="Gusev O."/>
        </authorList>
    </citation>
    <scope>NUCLEOTIDE SEQUENCE</scope>
    <source>
        <strain evidence="2">NIAS01</strain>
        <tissue evidence="2">Whole body or cell culture</tissue>
    </source>
</reference>
<dbReference type="AlphaFoldDB" id="A0A9J6CGD4"/>
<dbReference type="EMBL" id="JADBJN010000001">
    <property type="protein sequence ID" value="KAG5680662.1"/>
    <property type="molecule type" value="Genomic_DNA"/>
</dbReference>
<gene>
    <name evidence="2" type="ORF">PVAND_010156</name>
</gene>
<dbReference type="InterPro" id="IPR006149">
    <property type="entry name" value="EB_dom"/>
</dbReference>
<organism evidence="2 3">
    <name type="scientific">Polypedilum vanderplanki</name>
    <name type="common">Sleeping chironomid midge</name>
    <dbReference type="NCBI Taxonomy" id="319348"/>
    <lineage>
        <taxon>Eukaryota</taxon>
        <taxon>Metazoa</taxon>
        <taxon>Ecdysozoa</taxon>
        <taxon>Arthropoda</taxon>
        <taxon>Hexapoda</taxon>
        <taxon>Insecta</taxon>
        <taxon>Pterygota</taxon>
        <taxon>Neoptera</taxon>
        <taxon>Endopterygota</taxon>
        <taxon>Diptera</taxon>
        <taxon>Nematocera</taxon>
        <taxon>Chironomoidea</taxon>
        <taxon>Chironomidae</taxon>
        <taxon>Chironominae</taxon>
        <taxon>Polypedilum</taxon>
        <taxon>Polypedilum</taxon>
    </lineage>
</organism>